<dbReference type="OrthoDB" id="10510049at2759"/>
<organism evidence="2 3">
    <name type="scientific">Aspergillus carbonarius (strain ITEM 5010)</name>
    <dbReference type="NCBI Taxonomy" id="602072"/>
    <lineage>
        <taxon>Eukaryota</taxon>
        <taxon>Fungi</taxon>
        <taxon>Dikarya</taxon>
        <taxon>Ascomycota</taxon>
        <taxon>Pezizomycotina</taxon>
        <taxon>Eurotiomycetes</taxon>
        <taxon>Eurotiomycetidae</taxon>
        <taxon>Eurotiales</taxon>
        <taxon>Aspergillaceae</taxon>
        <taxon>Aspergillus</taxon>
        <taxon>Aspergillus subgen. Circumdati</taxon>
    </lineage>
</organism>
<evidence type="ECO:0000313" key="2">
    <source>
        <dbReference type="EMBL" id="OOF94280.1"/>
    </source>
</evidence>
<reference evidence="3" key="1">
    <citation type="journal article" date="2017" name="Genome Biol.">
        <title>Comparative genomics reveals high biological diversity and specific adaptations in the industrially and medically important fungal genus Aspergillus.</title>
        <authorList>
            <person name="de Vries R.P."/>
            <person name="Riley R."/>
            <person name="Wiebenga A."/>
            <person name="Aguilar-Osorio G."/>
            <person name="Amillis S."/>
            <person name="Uchima C.A."/>
            <person name="Anderluh G."/>
            <person name="Asadollahi M."/>
            <person name="Askin M."/>
            <person name="Barry K."/>
            <person name="Battaglia E."/>
            <person name="Bayram O."/>
            <person name="Benocci T."/>
            <person name="Braus-Stromeyer S.A."/>
            <person name="Caldana C."/>
            <person name="Canovas D."/>
            <person name="Cerqueira G.C."/>
            <person name="Chen F."/>
            <person name="Chen W."/>
            <person name="Choi C."/>
            <person name="Clum A."/>
            <person name="Dos Santos R.A."/>
            <person name="Damasio A.R."/>
            <person name="Diallinas G."/>
            <person name="Emri T."/>
            <person name="Fekete E."/>
            <person name="Flipphi M."/>
            <person name="Freyberg S."/>
            <person name="Gallo A."/>
            <person name="Gournas C."/>
            <person name="Habgood R."/>
            <person name="Hainaut M."/>
            <person name="Harispe M.L."/>
            <person name="Henrissat B."/>
            <person name="Hilden K.S."/>
            <person name="Hope R."/>
            <person name="Hossain A."/>
            <person name="Karabika E."/>
            <person name="Karaffa L."/>
            <person name="Karanyi Z."/>
            <person name="Krasevec N."/>
            <person name="Kuo A."/>
            <person name="Kusch H."/>
            <person name="LaButti K."/>
            <person name="Lagendijk E.L."/>
            <person name="Lapidus A."/>
            <person name="Levasseur A."/>
            <person name="Lindquist E."/>
            <person name="Lipzen A."/>
            <person name="Logrieco A.F."/>
            <person name="MacCabe A."/>
            <person name="Maekelae M.R."/>
            <person name="Malavazi I."/>
            <person name="Melin P."/>
            <person name="Meyer V."/>
            <person name="Mielnichuk N."/>
            <person name="Miskei M."/>
            <person name="Molnar A.P."/>
            <person name="Mule G."/>
            <person name="Ngan C.Y."/>
            <person name="Orejas M."/>
            <person name="Orosz E."/>
            <person name="Ouedraogo J.P."/>
            <person name="Overkamp K.M."/>
            <person name="Park H.-S."/>
            <person name="Perrone G."/>
            <person name="Piumi F."/>
            <person name="Punt P.J."/>
            <person name="Ram A.F."/>
            <person name="Ramon A."/>
            <person name="Rauscher S."/>
            <person name="Record E."/>
            <person name="Riano-Pachon D.M."/>
            <person name="Robert V."/>
            <person name="Roehrig J."/>
            <person name="Ruller R."/>
            <person name="Salamov A."/>
            <person name="Salih N.S."/>
            <person name="Samson R.A."/>
            <person name="Sandor E."/>
            <person name="Sanguinetti M."/>
            <person name="Schuetze T."/>
            <person name="Sepcic K."/>
            <person name="Shelest E."/>
            <person name="Sherlock G."/>
            <person name="Sophianopoulou V."/>
            <person name="Squina F.M."/>
            <person name="Sun H."/>
            <person name="Susca A."/>
            <person name="Todd R.B."/>
            <person name="Tsang A."/>
            <person name="Unkles S.E."/>
            <person name="van de Wiele N."/>
            <person name="van Rossen-Uffink D."/>
            <person name="Oliveira J.V."/>
            <person name="Vesth T.C."/>
            <person name="Visser J."/>
            <person name="Yu J.-H."/>
            <person name="Zhou M."/>
            <person name="Andersen M.R."/>
            <person name="Archer D.B."/>
            <person name="Baker S.E."/>
            <person name="Benoit I."/>
            <person name="Brakhage A.A."/>
            <person name="Braus G.H."/>
            <person name="Fischer R."/>
            <person name="Frisvad J.C."/>
            <person name="Goldman G.H."/>
            <person name="Houbraken J."/>
            <person name="Oakley B."/>
            <person name="Pocsi I."/>
            <person name="Scazzocchio C."/>
            <person name="Seiboth B."/>
            <person name="vanKuyk P.A."/>
            <person name="Wortman J."/>
            <person name="Dyer P.S."/>
            <person name="Grigoriev I.V."/>
        </authorList>
    </citation>
    <scope>NUCLEOTIDE SEQUENCE [LARGE SCALE GENOMIC DNA]</scope>
    <source>
        <strain evidence="3">ITEM 5010</strain>
    </source>
</reference>
<accession>A0A1R3RII2</accession>
<evidence type="ECO:0000313" key="3">
    <source>
        <dbReference type="Proteomes" id="UP000188318"/>
    </source>
</evidence>
<dbReference type="VEuPathDB" id="FungiDB:ASPCADRAFT_208801"/>
<feature type="region of interest" description="Disordered" evidence="1">
    <location>
        <begin position="1"/>
        <end position="22"/>
    </location>
</feature>
<dbReference type="AlphaFoldDB" id="A0A1R3RII2"/>
<gene>
    <name evidence="2" type="ORF">ASPCADRAFT_208801</name>
</gene>
<proteinExistence type="predicted"/>
<evidence type="ECO:0000256" key="1">
    <source>
        <dbReference type="SAM" id="MobiDB-lite"/>
    </source>
</evidence>
<protein>
    <submittedName>
        <fullName evidence="2">Uncharacterized protein</fullName>
    </submittedName>
</protein>
<name>A0A1R3RII2_ASPC5</name>
<dbReference type="EMBL" id="KV907502">
    <property type="protein sequence ID" value="OOF94280.1"/>
    <property type="molecule type" value="Genomic_DNA"/>
</dbReference>
<sequence>MRMPAEECHYHTDPPDEATSMNDDKDTCIRRLGCLASPVSHWQDASVLLRS</sequence>
<keyword evidence="3" id="KW-1185">Reference proteome</keyword>
<dbReference type="Proteomes" id="UP000188318">
    <property type="component" value="Unassembled WGS sequence"/>
</dbReference>
<feature type="compositionally biased region" description="Basic and acidic residues" evidence="1">
    <location>
        <begin position="1"/>
        <end position="14"/>
    </location>
</feature>